<reference evidence="1 2" key="1">
    <citation type="submission" date="2015-09" db="EMBL/GenBank/DDBJ databases">
        <title>Aphanizomenon flos-aquae WA102.</title>
        <authorList>
            <person name="Driscoll C."/>
        </authorList>
    </citation>
    <scope>NUCLEOTIDE SEQUENCE [LARGE SCALE GENOMIC DNA]</scope>
    <source>
        <strain evidence="1">WA102</strain>
    </source>
</reference>
<organism evidence="1 2">
    <name type="scientific">Aphanizomenon flos-aquae WA102</name>
    <dbReference type="NCBI Taxonomy" id="1710896"/>
    <lineage>
        <taxon>Bacteria</taxon>
        <taxon>Bacillati</taxon>
        <taxon>Cyanobacteriota</taxon>
        <taxon>Cyanophyceae</taxon>
        <taxon>Nostocales</taxon>
        <taxon>Aphanizomenonaceae</taxon>
        <taxon>Aphanizomenon</taxon>
    </lineage>
</organism>
<dbReference type="EMBL" id="LJOW01000008">
    <property type="protein sequence ID" value="OBQ45128.1"/>
    <property type="molecule type" value="Genomic_DNA"/>
</dbReference>
<protein>
    <submittedName>
        <fullName evidence="1">Peptide-binding protein</fullName>
    </submittedName>
</protein>
<dbReference type="PATRIC" id="fig|1710896.3.peg.697"/>
<accession>A0A1B7X706</accession>
<gene>
    <name evidence="1" type="ORF">AN484_03210</name>
</gene>
<proteinExistence type="predicted"/>
<dbReference type="Proteomes" id="UP000092093">
    <property type="component" value="Unassembled WGS sequence"/>
</dbReference>
<evidence type="ECO:0000313" key="1">
    <source>
        <dbReference type="EMBL" id="OBQ45128.1"/>
    </source>
</evidence>
<sequence length="101" mass="11681">MRMWSYLVVSVIVFGGVNAVISPAKAEEVCKVTDPTGTPLNLRDVPNGRIINQLKNGKEVYILEITYDNKRRPWAKISGYHNGKYKLWGWVFREFISCYNR</sequence>
<comment type="caution">
    <text evidence="1">The sequence shown here is derived from an EMBL/GenBank/DDBJ whole genome shotgun (WGS) entry which is preliminary data.</text>
</comment>
<name>A0A1B7X706_APHFL</name>
<evidence type="ECO:0000313" key="2">
    <source>
        <dbReference type="Proteomes" id="UP000092093"/>
    </source>
</evidence>
<dbReference type="AlphaFoldDB" id="A0A1B7X706"/>
<dbReference type="Gene3D" id="2.30.30.40">
    <property type="entry name" value="SH3 Domains"/>
    <property type="match status" value="1"/>
</dbReference>